<dbReference type="AlphaFoldDB" id="A0A6A6U5N4"/>
<evidence type="ECO:0000313" key="2">
    <source>
        <dbReference type="Proteomes" id="UP000799302"/>
    </source>
</evidence>
<dbReference type="Proteomes" id="UP000799302">
    <property type="component" value="Unassembled WGS sequence"/>
</dbReference>
<protein>
    <submittedName>
        <fullName evidence="1">Uncharacterized protein</fullName>
    </submittedName>
</protein>
<gene>
    <name evidence="1" type="ORF">BT63DRAFT_324568</name>
</gene>
<accession>A0A6A6U5N4</accession>
<sequence length="291" mass="32866">MTDMSEEVIDVVAVLKDVISRITKLVGVVGEIRSQLPTVRSLRDLLLEIQRTLRLSPGFDHCLEYCKVAAKNYNHELKKLSSSSYIRLRWISSKRKLQTLSNDLESTKRRLALYLIGSRNPSITSQSTLASFSSRNTGKSFSRRSYVPPQEFEKPEFHVHINTNLSEWDNQSQSNNKVIPRHRSILYYSYRGSKGMARNSYGNLSSLASSMPGLGPIAELDGLDPDLDSTNSSTPETFRSFDTKSEISVESIKGATYRKQITFNVDTSELEVSWDFAMTSFTNSLRASKLN</sequence>
<keyword evidence="2" id="KW-1185">Reference proteome</keyword>
<organism evidence="1 2">
    <name type="scientific">Microthyrium microscopicum</name>
    <dbReference type="NCBI Taxonomy" id="703497"/>
    <lineage>
        <taxon>Eukaryota</taxon>
        <taxon>Fungi</taxon>
        <taxon>Dikarya</taxon>
        <taxon>Ascomycota</taxon>
        <taxon>Pezizomycotina</taxon>
        <taxon>Dothideomycetes</taxon>
        <taxon>Dothideomycetes incertae sedis</taxon>
        <taxon>Microthyriales</taxon>
        <taxon>Microthyriaceae</taxon>
        <taxon>Microthyrium</taxon>
    </lineage>
</organism>
<reference evidence="1" key="1">
    <citation type="journal article" date="2020" name="Stud. Mycol.">
        <title>101 Dothideomycetes genomes: a test case for predicting lifestyles and emergence of pathogens.</title>
        <authorList>
            <person name="Haridas S."/>
            <person name="Albert R."/>
            <person name="Binder M."/>
            <person name="Bloem J."/>
            <person name="Labutti K."/>
            <person name="Salamov A."/>
            <person name="Andreopoulos B."/>
            <person name="Baker S."/>
            <person name="Barry K."/>
            <person name="Bills G."/>
            <person name="Bluhm B."/>
            <person name="Cannon C."/>
            <person name="Castanera R."/>
            <person name="Culley D."/>
            <person name="Daum C."/>
            <person name="Ezra D."/>
            <person name="Gonzalez J."/>
            <person name="Henrissat B."/>
            <person name="Kuo A."/>
            <person name="Liang C."/>
            <person name="Lipzen A."/>
            <person name="Lutzoni F."/>
            <person name="Magnuson J."/>
            <person name="Mondo S."/>
            <person name="Nolan M."/>
            <person name="Ohm R."/>
            <person name="Pangilinan J."/>
            <person name="Park H.-J."/>
            <person name="Ramirez L."/>
            <person name="Alfaro M."/>
            <person name="Sun H."/>
            <person name="Tritt A."/>
            <person name="Yoshinaga Y."/>
            <person name="Zwiers L.-H."/>
            <person name="Turgeon B."/>
            <person name="Goodwin S."/>
            <person name="Spatafora J."/>
            <person name="Crous P."/>
            <person name="Grigoriev I."/>
        </authorList>
    </citation>
    <scope>NUCLEOTIDE SEQUENCE</scope>
    <source>
        <strain evidence="1">CBS 115976</strain>
    </source>
</reference>
<evidence type="ECO:0000313" key="1">
    <source>
        <dbReference type="EMBL" id="KAF2666936.1"/>
    </source>
</evidence>
<name>A0A6A6U5N4_9PEZI</name>
<dbReference type="EMBL" id="MU004238">
    <property type="protein sequence ID" value="KAF2666936.1"/>
    <property type="molecule type" value="Genomic_DNA"/>
</dbReference>
<proteinExistence type="predicted"/>